<name>A0A183DZI1_9BILA</name>
<evidence type="ECO:0000256" key="1">
    <source>
        <dbReference type="SAM" id="Phobius"/>
    </source>
</evidence>
<keyword evidence="1" id="KW-0812">Transmembrane</keyword>
<proteinExistence type="predicted"/>
<reference evidence="2 3" key="2">
    <citation type="submission" date="2018-11" db="EMBL/GenBank/DDBJ databases">
        <authorList>
            <consortium name="Pathogen Informatics"/>
        </authorList>
    </citation>
    <scope>NUCLEOTIDE SEQUENCE [LARGE SCALE GENOMIC DNA]</scope>
</reference>
<reference evidence="4" key="1">
    <citation type="submission" date="2016-06" db="UniProtKB">
        <authorList>
            <consortium name="WormBaseParasite"/>
        </authorList>
    </citation>
    <scope>IDENTIFICATION</scope>
</reference>
<gene>
    <name evidence="2" type="ORF">GPUH_LOCUS14122</name>
</gene>
<evidence type="ECO:0000313" key="2">
    <source>
        <dbReference type="EMBL" id="VDN23602.1"/>
    </source>
</evidence>
<keyword evidence="3" id="KW-1185">Reference proteome</keyword>
<protein>
    <submittedName>
        <fullName evidence="4">Activin_recp domain-containing protein</fullName>
    </submittedName>
</protein>
<dbReference type="EMBL" id="UYRT01080913">
    <property type="protein sequence ID" value="VDN23602.1"/>
    <property type="molecule type" value="Genomic_DNA"/>
</dbReference>
<feature type="transmembrane region" description="Helical" evidence="1">
    <location>
        <begin position="56"/>
        <end position="76"/>
    </location>
</feature>
<keyword evidence="1" id="KW-1133">Transmembrane helix</keyword>
<evidence type="ECO:0000313" key="4">
    <source>
        <dbReference type="WBParaSite" id="GPUH_0001413701-mRNA-1"/>
    </source>
</evidence>
<accession>A0A183DZI1</accession>
<dbReference type="Proteomes" id="UP000271098">
    <property type="component" value="Unassembled WGS sequence"/>
</dbReference>
<organism evidence="4">
    <name type="scientific">Gongylonema pulchrum</name>
    <dbReference type="NCBI Taxonomy" id="637853"/>
    <lineage>
        <taxon>Eukaryota</taxon>
        <taxon>Metazoa</taxon>
        <taxon>Ecdysozoa</taxon>
        <taxon>Nematoda</taxon>
        <taxon>Chromadorea</taxon>
        <taxon>Rhabditida</taxon>
        <taxon>Spirurina</taxon>
        <taxon>Spiruromorpha</taxon>
        <taxon>Spiruroidea</taxon>
        <taxon>Gongylonematidae</taxon>
        <taxon>Gongylonema</taxon>
    </lineage>
</organism>
<dbReference type="AlphaFoldDB" id="A0A183DZI1"/>
<evidence type="ECO:0000313" key="3">
    <source>
        <dbReference type="Proteomes" id="UP000271098"/>
    </source>
</evidence>
<keyword evidence="1" id="KW-0472">Membrane</keyword>
<dbReference type="WBParaSite" id="GPUH_0001413701-mRNA-1">
    <property type="protein sequence ID" value="GPUH_0001413701-mRNA-1"/>
    <property type="gene ID" value="GPUH_0001413701"/>
</dbReference>
<sequence>MTLRGCYRTMFDTNNSSTASEPLGSTCKKRYHDLSCLSEATFNEEMCWCYGDHCNSIQASIPPMILIFLCALSILFL</sequence>